<sequence>MDKQKELKMNSRVIKHLGTDLITNSSVALIELIKNSIDAEASNISIHLYDDAEEFKKIENQGIRNEILELLPKGVLESSFCIIEDNGKGMDDYTLENGFLEIGTDIKFNDKESDTLGEKGIGRLATQRLGKSIIVETASRNEKHGSIVFIDWEDIVESNTIGNRKYFVPYRQFPKETEYYTKLWIFGVQISDFLDVPDQISFDFVDGATPVISELRSAISFLISPYDSSANKPKMSMFYNGKALDISFPIDMLSLSESEHSFELTTSEDGVSLTCSIELKPWYLERLHRVLVKPEPFKRLKRQHSYYKELLERNLERIENVARLSINEKEIIDSIIDELDKTYANTIRDPDDREKYSKKVVSDLIENVEKVCPIVGSVYSFKQNIAVGSSIIIDSAREEGLVGPEVEIGTLKSFLSDYNGIKLYRGNYRIGFLGDQESDWLKLQQYRTKGQQFFRFDLGNTLGFISINDPKQENIKEISSRLDINHQAPVSKAMKSILNIVFNELFYKLNQRVNALVKVILEEDGLLIENLGKQIKKRTSNIKKSIKDTGELLGYLEKLNDELIVTLEEDTKQIRKETLNSVSQVVSRTITYLQDDEATKKAAAKLLDEASDQLRAIEVEVYNNYKLMANGIITEAITHELHSVSKTAMDKNAVEHFDVLKEYFLDHEDVPMFNKHVQPIKNSYKVIADKIESVGNLYLFLENTFIKKGTYDDFYEQNITEVVFKVKENLLKSFEEGKIEVQCEFDDLIWSVPKGVLLHVFYNLFNNSIYWINKRKSNARKDESYSINDDIDKIIIEYKNDFSFIVHDTGTGVLPEMRDILFEALQSGKPVGEGRGMGLYIVKKILNSFGADIELLEEKNFLGNPYKFMITYDADDTFINGGV</sequence>
<feature type="coiled-coil region" evidence="4">
    <location>
        <begin position="593"/>
        <end position="620"/>
    </location>
</feature>
<dbReference type="Pfam" id="PF02518">
    <property type="entry name" value="HATPase_c"/>
    <property type="match status" value="1"/>
</dbReference>
<keyword evidence="1" id="KW-0808">Transferase</keyword>
<dbReference type="Pfam" id="PF13589">
    <property type="entry name" value="HATPase_c_3"/>
    <property type="match status" value="1"/>
</dbReference>
<dbReference type="InterPro" id="IPR005467">
    <property type="entry name" value="His_kinase_dom"/>
</dbReference>
<evidence type="ECO:0000313" key="6">
    <source>
        <dbReference type="EMBL" id="MEO1768873.1"/>
    </source>
</evidence>
<keyword evidence="4" id="KW-0175">Coiled coil</keyword>
<dbReference type="InterPro" id="IPR036890">
    <property type="entry name" value="HATPase_C_sf"/>
</dbReference>
<evidence type="ECO:0000259" key="5">
    <source>
        <dbReference type="PROSITE" id="PS50109"/>
    </source>
</evidence>
<protein>
    <recommendedName>
        <fullName evidence="5">Histidine kinase domain-containing protein</fullName>
    </recommendedName>
</protein>
<comment type="caution">
    <text evidence="6">The sequence shown here is derived from an EMBL/GenBank/DDBJ whole genome shotgun (WGS) entry which is preliminary data.</text>
</comment>
<dbReference type="PROSITE" id="PS50109">
    <property type="entry name" value="HIS_KIN"/>
    <property type="match status" value="1"/>
</dbReference>
<evidence type="ECO:0000256" key="2">
    <source>
        <dbReference type="ARBA" id="ARBA00022777"/>
    </source>
</evidence>
<evidence type="ECO:0000256" key="1">
    <source>
        <dbReference type="ARBA" id="ARBA00022679"/>
    </source>
</evidence>
<dbReference type="InterPro" id="IPR003594">
    <property type="entry name" value="HATPase_dom"/>
</dbReference>
<keyword evidence="3" id="KW-0902">Two-component regulatory system</keyword>
<organism evidence="6 7">
    <name type="scientific">Candidatus Enterococcus ferrettii</name>
    <dbReference type="NCBI Taxonomy" id="2815324"/>
    <lineage>
        <taxon>Bacteria</taxon>
        <taxon>Bacillati</taxon>
        <taxon>Bacillota</taxon>
        <taxon>Bacilli</taxon>
        <taxon>Lactobacillales</taxon>
        <taxon>Enterococcaceae</taxon>
        <taxon>Enterococcus</taxon>
    </lineage>
</organism>
<keyword evidence="7" id="KW-1185">Reference proteome</keyword>
<name>A0ABV0EMS3_9ENTE</name>
<dbReference type="SMART" id="SM00387">
    <property type="entry name" value="HATPase_c"/>
    <property type="match status" value="1"/>
</dbReference>
<evidence type="ECO:0000313" key="7">
    <source>
        <dbReference type="Proteomes" id="UP000664357"/>
    </source>
</evidence>
<evidence type="ECO:0000256" key="4">
    <source>
        <dbReference type="SAM" id="Coils"/>
    </source>
</evidence>
<reference evidence="6 7" key="1">
    <citation type="submission" date="2021-03" db="EMBL/GenBank/DDBJ databases">
        <authorList>
            <person name="Gilmore M.S."/>
            <person name="Schwartzman J."/>
            <person name="Van Tyne D."/>
            <person name="Martin M."/>
            <person name="Earl A.M."/>
            <person name="Manson A.L."/>
            <person name="Straub T."/>
            <person name="Salamzade R."/>
            <person name="Saavedra J."/>
            <person name="Lebreton F."/>
            <person name="Prichula J."/>
            <person name="Schaufler K."/>
            <person name="Gaca A."/>
            <person name="Sgardioli B."/>
            <person name="Wagenaar J."/>
            <person name="Strong T."/>
        </authorList>
    </citation>
    <scope>NUCLEOTIDE SEQUENCE [LARGE SCALE GENOMIC DNA]</scope>
    <source>
        <strain evidence="6 7">665A</strain>
    </source>
</reference>
<dbReference type="SUPFAM" id="SSF55874">
    <property type="entry name" value="ATPase domain of HSP90 chaperone/DNA topoisomerase II/histidine kinase"/>
    <property type="match status" value="2"/>
</dbReference>
<evidence type="ECO:0000256" key="3">
    <source>
        <dbReference type="ARBA" id="ARBA00023012"/>
    </source>
</evidence>
<gene>
    <name evidence="6" type="ORF">JZO67_000812</name>
</gene>
<proteinExistence type="predicted"/>
<reference evidence="6 7" key="2">
    <citation type="submission" date="2024-02" db="EMBL/GenBank/DDBJ databases">
        <title>The Genome Sequence of Enterococcus sp. DIV0159.</title>
        <authorList>
            <person name="Earl A."/>
            <person name="Manson A."/>
            <person name="Gilmore M."/>
            <person name="Sanders J."/>
            <person name="Shea T."/>
            <person name="Howe W."/>
            <person name="Livny J."/>
            <person name="Cuomo C."/>
            <person name="Neafsey D."/>
            <person name="Birren B."/>
        </authorList>
    </citation>
    <scope>NUCLEOTIDE SEQUENCE [LARGE SCALE GENOMIC DNA]</scope>
    <source>
        <strain evidence="6 7">665A</strain>
    </source>
</reference>
<feature type="domain" description="Histidine kinase" evidence="5">
    <location>
        <begin position="757"/>
        <end position="874"/>
    </location>
</feature>
<dbReference type="Gene3D" id="3.30.565.10">
    <property type="entry name" value="Histidine kinase-like ATPase, C-terminal domain"/>
    <property type="match status" value="2"/>
</dbReference>
<keyword evidence="2" id="KW-0418">Kinase</keyword>
<dbReference type="EMBL" id="JAFREL020000001">
    <property type="protein sequence ID" value="MEO1768873.1"/>
    <property type="molecule type" value="Genomic_DNA"/>
</dbReference>
<dbReference type="RefSeq" id="WP_207700638.1">
    <property type="nucleotide sequence ID" value="NZ_JAFREL020000001.1"/>
</dbReference>
<dbReference type="Proteomes" id="UP000664357">
    <property type="component" value="Unassembled WGS sequence"/>
</dbReference>
<accession>A0ABV0EMS3</accession>